<evidence type="ECO:0000256" key="7">
    <source>
        <dbReference type="ARBA" id="ARBA00022777"/>
    </source>
</evidence>
<dbReference type="Gene3D" id="1.10.287.130">
    <property type="match status" value="1"/>
</dbReference>
<dbReference type="SMART" id="SM00387">
    <property type="entry name" value="HATPase_c"/>
    <property type="match status" value="1"/>
</dbReference>
<dbReference type="InterPro" id="IPR004358">
    <property type="entry name" value="Sig_transdc_His_kin-like_C"/>
</dbReference>
<sequence length="438" mass="47161">MTLRTRVTAVFAVGALLLSAVMALLSYQLVRVSLTEERERAAVRAAYYNASVVRADLAADAPDVAEILRSLETTENRQVLVQRDDVWYSRTADEGQTSAIPSALRDRVRDGEASVQRVRAGGRPLVVVGVPLADGTAFYELDSLAELERTFSTLALVLTAVALLTALAGAALGRYATRSVLRPLTRVAEASEQIAAGQVRTHLDPAAEPDLARLTGSFNRMVDELADRVERDRRFAADVSHELKSPLQTLAAAASVLHRRAASLDERSAAAATLVVEEVDRFGRLVNDLLELARGDRPLERTEVDVEAMAREICRSRGVPPDVVHADAATWFVDRRRVEGILVNLVDNAVKYGGGPVAVRIGDHELVVEDEGPGIRPEDRETVFHRFVRGHTASDRATGSDGTGLGLSLVAAHAAAHGGAASVEDRPEGGALFRVRVP</sequence>
<feature type="domain" description="Histidine kinase" evidence="12">
    <location>
        <begin position="238"/>
        <end position="438"/>
    </location>
</feature>
<gene>
    <name evidence="14" type="ORF">GCM10009539_30850</name>
</gene>
<dbReference type="PANTHER" id="PTHR45436">
    <property type="entry name" value="SENSOR HISTIDINE KINASE YKOH"/>
    <property type="match status" value="1"/>
</dbReference>
<evidence type="ECO:0000256" key="4">
    <source>
        <dbReference type="ARBA" id="ARBA00022553"/>
    </source>
</evidence>
<dbReference type="RefSeq" id="WP_344649516.1">
    <property type="nucleotide sequence ID" value="NZ_BAAAGX010000011.1"/>
</dbReference>
<feature type="transmembrane region" description="Helical" evidence="11">
    <location>
        <begin position="151"/>
        <end position="172"/>
    </location>
</feature>
<dbReference type="SUPFAM" id="SSF47384">
    <property type="entry name" value="Homodimeric domain of signal transducing histidine kinase"/>
    <property type="match status" value="1"/>
</dbReference>
<dbReference type="Gene3D" id="3.30.565.10">
    <property type="entry name" value="Histidine kinase-like ATPase, C-terminal domain"/>
    <property type="match status" value="1"/>
</dbReference>
<dbReference type="PROSITE" id="PS50109">
    <property type="entry name" value="HIS_KIN"/>
    <property type="match status" value="1"/>
</dbReference>
<organism evidence="14 15">
    <name type="scientific">Cryptosporangium japonicum</name>
    <dbReference type="NCBI Taxonomy" id="80872"/>
    <lineage>
        <taxon>Bacteria</taxon>
        <taxon>Bacillati</taxon>
        <taxon>Actinomycetota</taxon>
        <taxon>Actinomycetes</taxon>
        <taxon>Cryptosporangiales</taxon>
        <taxon>Cryptosporangiaceae</taxon>
        <taxon>Cryptosporangium</taxon>
    </lineage>
</organism>
<evidence type="ECO:0000256" key="8">
    <source>
        <dbReference type="ARBA" id="ARBA00022989"/>
    </source>
</evidence>
<keyword evidence="7 14" id="KW-0418">Kinase</keyword>
<comment type="subcellular location">
    <subcellularLocation>
        <location evidence="2">Cell membrane</location>
    </subcellularLocation>
</comment>
<evidence type="ECO:0000256" key="6">
    <source>
        <dbReference type="ARBA" id="ARBA00022692"/>
    </source>
</evidence>
<evidence type="ECO:0000256" key="9">
    <source>
        <dbReference type="ARBA" id="ARBA00023012"/>
    </source>
</evidence>
<accession>A0ABN0U9H1</accession>
<dbReference type="CDD" id="cd00075">
    <property type="entry name" value="HATPase"/>
    <property type="match status" value="1"/>
</dbReference>
<comment type="caution">
    <text evidence="14">The sequence shown here is derived from an EMBL/GenBank/DDBJ whole genome shotgun (WGS) entry which is preliminary data.</text>
</comment>
<dbReference type="InterPro" id="IPR050428">
    <property type="entry name" value="TCS_sensor_his_kinase"/>
</dbReference>
<evidence type="ECO:0000256" key="10">
    <source>
        <dbReference type="ARBA" id="ARBA00023136"/>
    </source>
</evidence>
<evidence type="ECO:0000256" key="3">
    <source>
        <dbReference type="ARBA" id="ARBA00012438"/>
    </source>
</evidence>
<dbReference type="EMBL" id="BAAAGX010000011">
    <property type="protein sequence ID" value="GAA0243238.1"/>
    <property type="molecule type" value="Genomic_DNA"/>
</dbReference>
<dbReference type="Pfam" id="PF02518">
    <property type="entry name" value="HATPase_c"/>
    <property type="match status" value="1"/>
</dbReference>
<dbReference type="EC" id="2.7.13.3" evidence="3"/>
<dbReference type="InterPro" id="IPR003660">
    <property type="entry name" value="HAMP_dom"/>
</dbReference>
<keyword evidence="8 11" id="KW-1133">Transmembrane helix</keyword>
<protein>
    <recommendedName>
        <fullName evidence="3">histidine kinase</fullName>
        <ecNumber evidence="3">2.7.13.3</ecNumber>
    </recommendedName>
</protein>
<dbReference type="Gene3D" id="6.10.340.10">
    <property type="match status" value="1"/>
</dbReference>
<evidence type="ECO:0000256" key="2">
    <source>
        <dbReference type="ARBA" id="ARBA00004236"/>
    </source>
</evidence>
<name>A0ABN0U9H1_9ACTN</name>
<keyword evidence="5" id="KW-0808">Transferase</keyword>
<dbReference type="InterPro" id="IPR036097">
    <property type="entry name" value="HisK_dim/P_sf"/>
</dbReference>
<evidence type="ECO:0000256" key="1">
    <source>
        <dbReference type="ARBA" id="ARBA00000085"/>
    </source>
</evidence>
<dbReference type="InterPro" id="IPR003594">
    <property type="entry name" value="HATPase_dom"/>
</dbReference>
<dbReference type="Pfam" id="PF00512">
    <property type="entry name" value="HisKA"/>
    <property type="match status" value="1"/>
</dbReference>
<evidence type="ECO:0000313" key="15">
    <source>
        <dbReference type="Proteomes" id="UP001500967"/>
    </source>
</evidence>
<keyword evidence="6 11" id="KW-0812">Transmembrane</keyword>
<dbReference type="InterPro" id="IPR036890">
    <property type="entry name" value="HATPase_C_sf"/>
</dbReference>
<evidence type="ECO:0000313" key="14">
    <source>
        <dbReference type="EMBL" id="GAA0243238.1"/>
    </source>
</evidence>
<dbReference type="CDD" id="cd06225">
    <property type="entry name" value="HAMP"/>
    <property type="match status" value="1"/>
</dbReference>
<keyword evidence="9" id="KW-0902">Two-component regulatory system</keyword>
<dbReference type="SUPFAM" id="SSF55874">
    <property type="entry name" value="ATPase domain of HSP90 chaperone/DNA topoisomerase II/histidine kinase"/>
    <property type="match status" value="1"/>
</dbReference>
<dbReference type="CDD" id="cd00082">
    <property type="entry name" value="HisKA"/>
    <property type="match status" value="1"/>
</dbReference>
<reference evidence="14 15" key="1">
    <citation type="journal article" date="2019" name="Int. J. Syst. Evol. Microbiol.">
        <title>The Global Catalogue of Microorganisms (GCM) 10K type strain sequencing project: providing services to taxonomists for standard genome sequencing and annotation.</title>
        <authorList>
            <consortium name="The Broad Institute Genomics Platform"/>
            <consortium name="The Broad Institute Genome Sequencing Center for Infectious Disease"/>
            <person name="Wu L."/>
            <person name="Ma J."/>
        </authorList>
    </citation>
    <scope>NUCLEOTIDE SEQUENCE [LARGE SCALE GENOMIC DNA]</scope>
    <source>
        <strain evidence="14 15">JCM 10425</strain>
    </source>
</reference>
<evidence type="ECO:0000256" key="11">
    <source>
        <dbReference type="SAM" id="Phobius"/>
    </source>
</evidence>
<dbReference type="SUPFAM" id="SSF158472">
    <property type="entry name" value="HAMP domain-like"/>
    <property type="match status" value="1"/>
</dbReference>
<evidence type="ECO:0000256" key="5">
    <source>
        <dbReference type="ARBA" id="ARBA00022679"/>
    </source>
</evidence>
<keyword evidence="4" id="KW-0597">Phosphoprotein</keyword>
<dbReference type="PROSITE" id="PS50885">
    <property type="entry name" value="HAMP"/>
    <property type="match status" value="1"/>
</dbReference>
<dbReference type="Proteomes" id="UP001500967">
    <property type="component" value="Unassembled WGS sequence"/>
</dbReference>
<dbReference type="SMART" id="SM00388">
    <property type="entry name" value="HisKA"/>
    <property type="match status" value="1"/>
</dbReference>
<dbReference type="GO" id="GO:0016301">
    <property type="term" value="F:kinase activity"/>
    <property type="evidence" value="ECO:0007669"/>
    <property type="project" value="UniProtKB-KW"/>
</dbReference>
<keyword evidence="10 11" id="KW-0472">Membrane</keyword>
<comment type="catalytic activity">
    <reaction evidence="1">
        <text>ATP + protein L-histidine = ADP + protein N-phospho-L-histidine.</text>
        <dbReference type="EC" id="2.7.13.3"/>
    </reaction>
</comment>
<keyword evidence="15" id="KW-1185">Reference proteome</keyword>
<proteinExistence type="predicted"/>
<evidence type="ECO:0000259" key="13">
    <source>
        <dbReference type="PROSITE" id="PS50885"/>
    </source>
</evidence>
<dbReference type="PRINTS" id="PR00344">
    <property type="entry name" value="BCTRLSENSOR"/>
</dbReference>
<dbReference type="InterPro" id="IPR003661">
    <property type="entry name" value="HisK_dim/P_dom"/>
</dbReference>
<dbReference type="Pfam" id="PF00672">
    <property type="entry name" value="HAMP"/>
    <property type="match status" value="1"/>
</dbReference>
<dbReference type="PANTHER" id="PTHR45436:SF5">
    <property type="entry name" value="SENSOR HISTIDINE KINASE TRCS"/>
    <property type="match status" value="1"/>
</dbReference>
<feature type="domain" description="HAMP" evidence="13">
    <location>
        <begin position="178"/>
        <end position="230"/>
    </location>
</feature>
<dbReference type="SMART" id="SM00304">
    <property type="entry name" value="HAMP"/>
    <property type="match status" value="1"/>
</dbReference>
<dbReference type="InterPro" id="IPR005467">
    <property type="entry name" value="His_kinase_dom"/>
</dbReference>
<evidence type="ECO:0000259" key="12">
    <source>
        <dbReference type="PROSITE" id="PS50109"/>
    </source>
</evidence>